<dbReference type="PANTHER" id="PTHR42970">
    <property type="entry name" value="PECTATE LYASE C-RELATED"/>
    <property type="match status" value="1"/>
</dbReference>
<dbReference type="Pfam" id="PF18962">
    <property type="entry name" value="Por_Secre_tail"/>
    <property type="match status" value="1"/>
</dbReference>
<protein>
    <submittedName>
        <fullName evidence="4">T9SS type A sorting domain-containing protein</fullName>
    </submittedName>
</protein>
<dbReference type="Proteomes" id="UP000664144">
    <property type="component" value="Unassembled WGS sequence"/>
</dbReference>
<sequence length="559" mass="59695">MSSLPGYGQRLVAFPGAEGAGKYTSGGRGTTAVPTVVFAVTSLADTNTPGTLRYALSQPATAAPHRTVVFRVCGTIHLTSGLRIPANTTLAGQTAPGAGICLADQEVTVNGNNVIVRFMRFRLGDRYQNGGMVNGSGDDDAFGGRFNTKTIIDHCSMSWSTDEAFSFYQGDSTTLQWNLISEPLNYSYHFETGDTDFEEHGYGGVWGSRNGSFHHNLIAHCKGRMPRFSGSGGLTPAVQGAEKCDFRNNVIYNWVSYSTNGGEGGYYNVVNNYYKYGPNTQTASTSGVPRRQMIMNPSISATLPYPQVYLAGNYVDGSAAVTTRNWRGIAMAGGTPADTVQSKASTPFSVIAVPTQTATDAYEAVLNNAGCVLPARDTLDQRIVNNVRNRTGRVIDVQGGYPHGTPYSTSQGAWPALTCGAAPPDTDQDGMPDAWETSHGLNPTNAADRQGLAPNGYTNLENYLNGLAAVVMGTKPPTKALRLGVYPNPAQTQLTLTHPVSRQPAQAEVFAFDGRRVATLLIAAGTTETSVALHQLMRGNYFIRYSGEAGELSAKVMRN</sequence>
<dbReference type="AlphaFoldDB" id="A0A939JAJ5"/>
<dbReference type="GO" id="GO:0046872">
    <property type="term" value="F:metal ion binding"/>
    <property type="evidence" value="ECO:0007669"/>
    <property type="project" value="UniProtKB-KW"/>
</dbReference>
<evidence type="ECO:0000313" key="5">
    <source>
        <dbReference type="Proteomes" id="UP000664144"/>
    </source>
</evidence>
<dbReference type="InterPro" id="IPR026444">
    <property type="entry name" value="Secre_tail"/>
</dbReference>
<dbReference type="RefSeq" id="WP_206984085.1">
    <property type="nucleotide sequence ID" value="NZ_JAFLQZ010000004.1"/>
</dbReference>
<evidence type="ECO:0000256" key="1">
    <source>
        <dbReference type="ARBA" id="ARBA00022723"/>
    </source>
</evidence>
<comment type="caution">
    <text evidence="4">The sequence shown here is derived from an EMBL/GenBank/DDBJ whole genome shotgun (WGS) entry which is preliminary data.</text>
</comment>
<dbReference type="InterPro" id="IPR011050">
    <property type="entry name" value="Pectin_lyase_fold/virulence"/>
</dbReference>
<keyword evidence="1" id="KW-0479">Metal-binding</keyword>
<dbReference type="SUPFAM" id="SSF51126">
    <property type="entry name" value="Pectin lyase-like"/>
    <property type="match status" value="1"/>
</dbReference>
<organism evidence="4 5">
    <name type="scientific">Hymenobacter telluris</name>
    <dbReference type="NCBI Taxonomy" id="2816474"/>
    <lineage>
        <taxon>Bacteria</taxon>
        <taxon>Pseudomonadati</taxon>
        <taxon>Bacteroidota</taxon>
        <taxon>Cytophagia</taxon>
        <taxon>Cytophagales</taxon>
        <taxon>Hymenobacteraceae</taxon>
        <taxon>Hymenobacter</taxon>
    </lineage>
</organism>
<evidence type="ECO:0000256" key="2">
    <source>
        <dbReference type="ARBA" id="ARBA00023180"/>
    </source>
</evidence>
<dbReference type="PANTHER" id="PTHR42970:SF1">
    <property type="entry name" value="PECTATE LYASE C-RELATED"/>
    <property type="match status" value="1"/>
</dbReference>
<keyword evidence="5" id="KW-1185">Reference proteome</keyword>
<proteinExistence type="predicted"/>
<dbReference type="NCBIfam" id="TIGR04183">
    <property type="entry name" value="Por_Secre_tail"/>
    <property type="match status" value="1"/>
</dbReference>
<evidence type="ECO:0000313" key="4">
    <source>
        <dbReference type="EMBL" id="MBO0358166.1"/>
    </source>
</evidence>
<dbReference type="EMBL" id="JAFLQZ010000004">
    <property type="protein sequence ID" value="MBO0358166.1"/>
    <property type="molecule type" value="Genomic_DNA"/>
</dbReference>
<reference evidence="4" key="1">
    <citation type="submission" date="2021-03" db="EMBL/GenBank/DDBJ databases">
        <authorList>
            <person name="Kim M.K."/>
        </authorList>
    </citation>
    <scope>NUCLEOTIDE SEQUENCE</scope>
    <source>
        <strain evidence="4">BT186</strain>
    </source>
</reference>
<feature type="domain" description="Secretion system C-terminal sorting" evidence="3">
    <location>
        <begin position="485"/>
        <end position="556"/>
    </location>
</feature>
<accession>A0A939JAJ5</accession>
<evidence type="ECO:0000259" key="3">
    <source>
        <dbReference type="Pfam" id="PF18962"/>
    </source>
</evidence>
<name>A0A939JAJ5_9BACT</name>
<gene>
    <name evidence="4" type="ORF">J0X19_09445</name>
</gene>
<dbReference type="Gene3D" id="2.160.20.10">
    <property type="entry name" value="Single-stranded right-handed beta-helix, Pectin lyase-like"/>
    <property type="match status" value="1"/>
</dbReference>
<keyword evidence="2" id="KW-0325">Glycoprotein</keyword>
<dbReference type="InterPro" id="IPR012334">
    <property type="entry name" value="Pectin_lyas_fold"/>
</dbReference>
<dbReference type="InterPro" id="IPR052063">
    <property type="entry name" value="Polysaccharide_Lyase_1"/>
</dbReference>